<evidence type="ECO:0000256" key="2">
    <source>
        <dbReference type="ARBA" id="ARBA00022475"/>
    </source>
</evidence>
<dbReference type="Pfam" id="PF13091">
    <property type="entry name" value="PLDc_2"/>
    <property type="match status" value="2"/>
</dbReference>
<evidence type="ECO:0000256" key="3">
    <source>
        <dbReference type="ARBA" id="ARBA00022516"/>
    </source>
</evidence>
<evidence type="ECO:0000256" key="11">
    <source>
        <dbReference type="ARBA" id="ARBA00023264"/>
    </source>
</evidence>
<dbReference type="RefSeq" id="WP_376852332.1">
    <property type="nucleotide sequence ID" value="NZ_JBHSMF010000010.1"/>
</dbReference>
<keyword evidence="7 13" id="KW-1133">Transmembrane helix</keyword>
<dbReference type="SMART" id="SM00155">
    <property type="entry name" value="PLDc"/>
    <property type="match status" value="2"/>
</dbReference>
<evidence type="ECO:0000256" key="12">
    <source>
        <dbReference type="NCBIfam" id="TIGR04265"/>
    </source>
</evidence>
<keyword evidence="4" id="KW-0808">Transferase</keyword>
<protein>
    <recommendedName>
        <fullName evidence="12">Cardiolipin synthase</fullName>
        <ecNumber evidence="12">2.7.8.-</ecNumber>
    </recommendedName>
</protein>
<comment type="caution">
    <text evidence="15">The sequence shown here is derived from an EMBL/GenBank/DDBJ whole genome shotgun (WGS) entry which is preliminary data.</text>
</comment>
<dbReference type="Pfam" id="PF13396">
    <property type="entry name" value="PLDc_N"/>
    <property type="match status" value="1"/>
</dbReference>
<keyword evidence="9 13" id="KW-0472">Membrane</keyword>
<dbReference type="NCBIfam" id="TIGR04265">
    <property type="entry name" value="bac_cardiolipin"/>
    <property type="match status" value="1"/>
</dbReference>
<proteinExistence type="predicted"/>
<dbReference type="InterPro" id="IPR001736">
    <property type="entry name" value="PLipase_D/transphosphatidylase"/>
</dbReference>
<dbReference type="EC" id="2.7.8.-" evidence="12"/>
<gene>
    <name evidence="15" type="primary">cls</name>
    <name evidence="15" type="ORF">ACFPOE_21270</name>
</gene>
<keyword evidence="3" id="KW-0444">Lipid biosynthesis</keyword>
<evidence type="ECO:0000256" key="13">
    <source>
        <dbReference type="SAM" id="Phobius"/>
    </source>
</evidence>
<dbReference type="SUPFAM" id="SSF56024">
    <property type="entry name" value="Phospholipase D/nuclease"/>
    <property type="match status" value="2"/>
</dbReference>
<evidence type="ECO:0000313" key="16">
    <source>
        <dbReference type="Proteomes" id="UP001596037"/>
    </source>
</evidence>
<dbReference type="InterPro" id="IPR022924">
    <property type="entry name" value="Cardiolipin_synthase"/>
</dbReference>
<feature type="domain" description="PLD phosphodiesterase" evidence="14">
    <location>
        <begin position="221"/>
        <end position="248"/>
    </location>
</feature>
<dbReference type="CDD" id="cd09152">
    <property type="entry name" value="PLDc_EcCLS_like_1"/>
    <property type="match status" value="1"/>
</dbReference>
<evidence type="ECO:0000256" key="10">
    <source>
        <dbReference type="ARBA" id="ARBA00023209"/>
    </source>
</evidence>
<dbReference type="Proteomes" id="UP001596037">
    <property type="component" value="Unassembled WGS sequence"/>
</dbReference>
<organism evidence="15 16">
    <name type="scientific">Caenimonas terrae</name>
    <dbReference type="NCBI Taxonomy" id="696074"/>
    <lineage>
        <taxon>Bacteria</taxon>
        <taxon>Pseudomonadati</taxon>
        <taxon>Pseudomonadota</taxon>
        <taxon>Betaproteobacteria</taxon>
        <taxon>Burkholderiales</taxon>
        <taxon>Comamonadaceae</taxon>
        <taxon>Caenimonas</taxon>
    </lineage>
</organism>
<dbReference type="InterPro" id="IPR025202">
    <property type="entry name" value="PLD-like_dom"/>
</dbReference>
<evidence type="ECO:0000256" key="5">
    <source>
        <dbReference type="ARBA" id="ARBA00022692"/>
    </source>
</evidence>
<keyword evidence="5 13" id="KW-0812">Transmembrane</keyword>
<comment type="subcellular location">
    <subcellularLocation>
        <location evidence="1">Cell membrane</location>
        <topology evidence="1">Multi-pass membrane protein</topology>
    </subcellularLocation>
</comment>
<keyword evidence="11" id="KW-1208">Phospholipid metabolism</keyword>
<evidence type="ECO:0000256" key="7">
    <source>
        <dbReference type="ARBA" id="ARBA00022989"/>
    </source>
</evidence>
<evidence type="ECO:0000256" key="1">
    <source>
        <dbReference type="ARBA" id="ARBA00004651"/>
    </source>
</evidence>
<dbReference type="CDD" id="cd09158">
    <property type="entry name" value="PLDc_EcCLS_like_2"/>
    <property type="match status" value="1"/>
</dbReference>
<evidence type="ECO:0000256" key="8">
    <source>
        <dbReference type="ARBA" id="ARBA00023098"/>
    </source>
</evidence>
<feature type="transmembrane region" description="Helical" evidence="13">
    <location>
        <begin position="38"/>
        <end position="58"/>
    </location>
</feature>
<dbReference type="PANTHER" id="PTHR21248:SF22">
    <property type="entry name" value="PHOSPHOLIPASE D"/>
    <property type="match status" value="1"/>
</dbReference>
<name>A0ABW0NJC6_9BURK</name>
<evidence type="ECO:0000256" key="4">
    <source>
        <dbReference type="ARBA" id="ARBA00022679"/>
    </source>
</evidence>
<sequence length="485" mass="53871">MIEAFRHSLAVIAFVGLLQLAAIARILLRPHRDPASRIAWMVVVGTLPMAGLLAYLMLGEVNIGRRRAQRLHRVLKSMPPFPCRPAGDAASVAAAIAGRYRHLFDLGRSVSGFEPVAGNRAQVMHDSNAMIDSLVADIDAARDHVHVLFYIWLPDRNGLKVVEALKRAAGRGVTCRVMADDLGSRPIIKSEHWHAMRVAGVRVAAGLPMGHLLMRPFHGRIDLRNHRKIVVIDDCITYCGSQNCADPEFLVKAKFAPWVDTVMRFEGPVARQNQFLFASDWMTDVDEDLNDMLRKPLPVPMAGGVIAQVVGTGPTIRFSAMPEMFESLMFAARRELVVTTPYYVPDDSLQNALCTSAYRGVDTSIVFPARNDSWIVGAASRSYYADLLAAGVKIYEYEGGLLHTKSLTVDGEVTLIGSANLDRRSFDLNYENNILLQDAALTAVMRARQQDYITRSRPVTREMVAAWPMWRRLWNNLIATLGPVL</sequence>
<evidence type="ECO:0000259" key="14">
    <source>
        <dbReference type="PROSITE" id="PS50035"/>
    </source>
</evidence>
<keyword evidence="6" id="KW-0677">Repeat</keyword>
<keyword evidence="10" id="KW-0594">Phospholipid biosynthesis</keyword>
<keyword evidence="8" id="KW-0443">Lipid metabolism</keyword>
<keyword evidence="2" id="KW-1003">Cell membrane</keyword>
<evidence type="ECO:0000256" key="6">
    <source>
        <dbReference type="ARBA" id="ARBA00022737"/>
    </source>
</evidence>
<accession>A0ABW0NJC6</accession>
<dbReference type="EMBL" id="JBHSMF010000010">
    <property type="protein sequence ID" value="MFC5500088.1"/>
    <property type="molecule type" value="Genomic_DNA"/>
</dbReference>
<reference evidence="16" key="1">
    <citation type="journal article" date="2019" name="Int. J. Syst. Evol. Microbiol.">
        <title>The Global Catalogue of Microorganisms (GCM) 10K type strain sequencing project: providing services to taxonomists for standard genome sequencing and annotation.</title>
        <authorList>
            <consortium name="The Broad Institute Genomics Platform"/>
            <consortium name="The Broad Institute Genome Sequencing Center for Infectious Disease"/>
            <person name="Wu L."/>
            <person name="Ma J."/>
        </authorList>
    </citation>
    <scope>NUCLEOTIDE SEQUENCE [LARGE SCALE GENOMIC DNA]</scope>
    <source>
        <strain evidence="16">CCUG 57401</strain>
    </source>
</reference>
<keyword evidence="16" id="KW-1185">Reference proteome</keyword>
<dbReference type="Gene3D" id="3.30.870.10">
    <property type="entry name" value="Endonuclease Chain A"/>
    <property type="match status" value="2"/>
</dbReference>
<dbReference type="PANTHER" id="PTHR21248">
    <property type="entry name" value="CARDIOLIPIN SYNTHASE"/>
    <property type="match status" value="1"/>
</dbReference>
<dbReference type="PROSITE" id="PS50035">
    <property type="entry name" value="PLD"/>
    <property type="match status" value="2"/>
</dbReference>
<evidence type="ECO:0000256" key="9">
    <source>
        <dbReference type="ARBA" id="ARBA00023136"/>
    </source>
</evidence>
<evidence type="ECO:0000313" key="15">
    <source>
        <dbReference type="EMBL" id="MFC5500088.1"/>
    </source>
</evidence>
<feature type="domain" description="PLD phosphodiesterase" evidence="14">
    <location>
        <begin position="398"/>
        <end position="425"/>
    </location>
</feature>
<dbReference type="InterPro" id="IPR027379">
    <property type="entry name" value="CLS_N"/>
</dbReference>